<dbReference type="RefSeq" id="WP_014680904.1">
    <property type="nucleotide sequence ID" value="NC_017770.1"/>
</dbReference>
<evidence type="ECO:0000313" key="8">
    <source>
        <dbReference type="Proteomes" id="UP000007590"/>
    </source>
</evidence>
<evidence type="ECO:0000256" key="4">
    <source>
        <dbReference type="ARBA" id="ARBA00023136"/>
    </source>
</evidence>
<keyword evidence="2 5" id="KW-0812">Transmembrane</keyword>
<dbReference type="AlphaFoldDB" id="H8KUX7"/>
<feature type="transmembrane region" description="Helical" evidence="5">
    <location>
        <begin position="35"/>
        <end position="56"/>
    </location>
</feature>
<evidence type="ECO:0000256" key="5">
    <source>
        <dbReference type="SAM" id="Phobius"/>
    </source>
</evidence>
<feature type="transmembrane region" description="Helical" evidence="5">
    <location>
        <begin position="62"/>
        <end position="83"/>
    </location>
</feature>
<accession>H8KUX7</accession>
<feature type="transmembrane region" description="Helical" evidence="5">
    <location>
        <begin position="359"/>
        <end position="378"/>
    </location>
</feature>
<dbReference type="STRING" id="929556.Solca_2643"/>
<dbReference type="CDD" id="cd07042">
    <property type="entry name" value="STAS_SulP_like_sulfate_transporter"/>
    <property type="match status" value="1"/>
</dbReference>
<evidence type="ECO:0000256" key="3">
    <source>
        <dbReference type="ARBA" id="ARBA00022989"/>
    </source>
</evidence>
<dbReference type="SUPFAM" id="SSF52091">
    <property type="entry name" value="SpoIIaa-like"/>
    <property type="match status" value="1"/>
</dbReference>
<dbReference type="InterPro" id="IPR011547">
    <property type="entry name" value="SLC26A/SulP_dom"/>
</dbReference>
<sequence>MNTRKESAINGNAQKVNMVPEWISSYSKAYLKYDLTAGSITAAVVIPKAMAYATVAGLPVQIGLYTVLFPMIIYALFGCSRVLSVSTTTTLAILTGAELSNINAANLSVMTVLVTLTLLVGFILLLASLLRLGFIANFISEPVLIGFKAGIGLVIILDQIPKLLGIHFIKGTFIHNLVSIVEFIPHSSLATIIIGVVMIFLLIGLEHYLPKAPAPLIVVAAGIAGMGIFHLYNYGIEQVGFIPRGLPDIELPNFALAQQLWPGALGIALMSFTETIAAGRAFAKGEEPIIYTNKELLATGLANVGSSFFGAMPSGGGTSQTAVNRIAGARSPMASLVTAGITLLTMILLAPLLGLMPQATLAAVVIVYSIGLIQPKDFRVILNVRRTEFIWAVSALVAVVLLGTLKGIIVAIIVSLIALAQQIVDPALHVLGRKPGTNVFRPQSKEHPEDETFPGLLILRPEGRVFFLNAAQFGEKIRPFLANISPRVLILDFSGVPDLEYTALKMLIEAEKRLSSEGTSVWLAGLNTEVLNVINRSELGKKLGRERMYFNVELAVKKYQEITNG</sequence>
<feature type="transmembrane region" description="Helical" evidence="5">
    <location>
        <begin position="215"/>
        <end position="234"/>
    </location>
</feature>
<dbReference type="InterPro" id="IPR036513">
    <property type="entry name" value="STAS_dom_sf"/>
</dbReference>
<keyword evidence="4 5" id="KW-0472">Membrane</keyword>
<feature type="domain" description="STAS" evidence="6">
    <location>
        <begin position="446"/>
        <end position="559"/>
    </location>
</feature>
<feature type="transmembrane region" description="Helical" evidence="5">
    <location>
        <begin position="333"/>
        <end position="353"/>
    </location>
</feature>
<keyword evidence="3 5" id="KW-1133">Transmembrane helix</keyword>
<feature type="transmembrane region" description="Helical" evidence="5">
    <location>
        <begin position="134"/>
        <end position="157"/>
    </location>
</feature>
<dbReference type="PANTHER" id="PTHR11814">
    <property type="entry name" value="SULFATE TRANSPORTER"/>
    <property type="match status" value="1"/>
</dbReference>
<dbReference type="GO" id="GO:0016020">
    <property type="term" value="C:membrane"/>
    <property type="evidence" value="ECO:0007669"/>
    <property type="project" value="UniProtKB-SubCell"/>
</dbReference>
<comment type="subcellular location">
    <subcellularLocation>
        <location evidence="1">Membrane</location>
        <topology evidence="1">Multi-pass membrane protein</topology>
    </subcellularLocation>
</comment>
<evidence type="ECO:0000256" key="1">
    <source>
        <dbReference type="ARBA" id="ARBA00004141"/>
    </source>
</evidence>
<dbReference type="OrthoDB" id="9771198at2"/>
<gene>
    <name evidence="7" type="ordered locus">Solca_2643</name>
</gene>
<dbReference type="Gene3D" id="3.30.750.24">
    <property type="entry name" value="STAS domain"/>
    <property type="match status" value="1"/>
</dbReference>
<evidence type="ECO:0000313" key="7">
    <source>
        <dbReference type="EMBL" id="AFD07677.1"/>
    </source>
</evidence>
<reference evidence="7" key="1">
    <citation type="submission" date="2012-02" db="EMBL/GenBank/DDBJ databases">
        <title>The complete genome of Solitalea canadensis DSM 3403.</title>
        <authorList>
            <consortium name="US DOE Joint Genome Institute (JGI-PGF)"/>
            <person name="Lucas S."/>
            <person name="Copeland A."/>
            <person name="Lapidus A."/>
            <person name="Glavina del Rio T."/>
            <person name="Dalin E."/>
            <person name="Tice H."/>
            <person name="Bruce D."/>
            <person name="Goodwin L."/>
            <person name="Pitluck S."/>
            <person name="Peters L."/>
            <person name="Ovchinnikova G."/>
            <person name="Lu M."/>
            <person name="Kyrpides N."/>
            <person name="Mavromatis K."/>
            <person name="Ivanova N."/>
            <person name="Brettin T."/>
            <person name="Detter J.C."/>
            <person name="Han C."/>
            <person name="Larimer F."/>
            <person name="Land M."/>
            <person name="Hauser L."/>
            <person name="Markowitz V."/>
            <person name="Cheng J.-F."/>
            <person name="Hugenholtz P."/>
            <person name="Woyke T."/>
            <person name="Wu D."/>
            <person name="Spring S."/>
            <person name="Schroeder M."/>
            <person name="Kopitz M."/>
            <person name="Brambilla E."/>
            <person name="Klenk H.-P."/>
            <person name="Eisen J.A."/>
        </authorList>
    </citation>
    <scope>NUCLEOTIDE SEQUENCE</scope>
    <source>
        <strain evidence="7">DSM 3403</strain>
    </source>
</reference>
<dbReference type="EMBL" id="CP003349">
    <property type="protein sequence ID" value="AFD07677.1"/>
    <property type="molecule type" value="Genomic_DNA"/>
</dbReference>
<dbReference type="GO" id="GO:0055085">
    <property type="term" value="P:transmembrane transport"/>
    <property type="evidence" value="ECO:0007669"/>
    <property type="project" value="InterPro"/>
</dbReference>
<evidence type="ECO:0000256" key="2">
    <source>
        <dbReference type="ARBA" id="ARBA00022692"/>
    </source>
</evidence>
<keyword evidence="8" id="KW-1185">Reference proteome</keyword>
<dbReference type="eggNOG" id="COG0659">
    <property type="taxonomic scope" value="Bacteria"/>
</dbReference>
<dbReference type="HOGENOM" id="CLU_003182_13_0_10"/>
<feature type="transmembrane region" description="Helical" evidence="5">
    <location>
        <begin position="390"/>
        <end position="419"/>
    </location>
</feature>
<proteinExistence type="predicted"/>
<name>H8KUX7_SOLCM</name>
<dbReference type="PROSITE" id="PS50801">
    <property type="entry name" value="STAS"/>
    <property type="match status" value="1"/>
</dbReference>
<dbReference type="KEGG" id="scn:Solca_2643"/>
<dbReference type="InterPro" id="IPR002645">
    <property type="entry name" value="STAS_dom"/>
</dbReference>
<feature type="transmembrane region" description="Helical" evidence="5">
    <location>
        <begin position="104"/>
        <end position="128"/>
    </location>
</feature>
<dbReference type="Pfam" id="PF00916">
    <property type="entry name" value="Sulfate_transp"/>
    <property type="match status" value="1"/>
</dbReference>
<protein>
    <submittedName>
        <fullName evidence="7">Sulfate permease-like transporter, MFS superfamily</fullName>
    </submittedName>
</protein>
<dbReference type="Proteomes" id="UP000007590">
    <property type="component" value="Chromosome"/>
</dbReference>
<evidence type="ECO:0000259" key="6">
    <source>
        <dbReference type="PROSITE" id="PS50801"/>
    </source>
</evidence>
<dbReference type="Pfam" id="PF01740">
    <property type="entry name" value="STAS"/>
    <property type="match status" value="1"/>
</dbReference>
<organism evidence="7 8">
    <name type="scientific">Solitalea canadensis (strain ATCC 29591 / DSM 3403 / JCM 21819 / LMG 8368 / NBRC 15130 / NCIMB 12057 / USAM 9D)</name>
    <name type="common">Flexibacter canadensis</name>
    <dbReference type="NCBI Taxonomy" id="929556"/>
    <lineage>
        <taxon>Bacteria</taxon>
        <taxon>Pseudomonadati</taxon>
        <taxon>Bacteroidota</taxon>
        <taxon>Sphingobacteriia</taxon>
        <taxon>Sphingobacteriales</taxon>
        <taxon>Sphingobacteriaceae</taxon>
        <taxon>Solitalea</taxon>
    </lineage>
</organism>
<dbReference type="InterPro" id="IPR001902">
    <property type="entry name" value="SLC26A/SulP_fam"/>
</dbReference>
<feature type="transmembrane region" description="Helical" evidence="5">
    <location>
        <begin position="177"/>
        <end position="203"/>
    </location>
</feature>